<dbReference type="EMBL" id="CP029254">
    <property type="protein sequence ID" value="AWK08889.1"/>
    <property type="molecule type" value="Genomic_DNA"/>
</dbReference>
<evidence type="ECO:0000313" key="5">
    <source>
        <dbReference type="Proteomes" id="UP000265354"/>
    </source>
</evidence>
<dbReference type="EMBL" id="BGZL01000003">
    <property type="protein sequence ID" value="GBP99766.1"/>
    <property type="molecule type" value="Genomic_DNA"/>
</dbReference>
<dbReference type="KEGG" id="sspo:DDQ41_08110"/>
<protein>
    <submittedName>
        <fullName evidence="3">A-factor biosynthesis protein</fullName>
    </submittedName>
</protein>
<keyword evidence="4" id="KW-1185">Reference proteome</keyword>
<evidence type="ECO:0000259" key="1">
    <source>
        <dbReference type="Pfam" id="PF03756"/>
    </source>
</evidence>
<feature type="domain" description="A-factor biosynthesis hotdog" evidence="1">
    <location>
        <begin position="182"/>
        <end position="290"/>
    </location>
</feature>
<dbReference type="OrthoDB" id="7838374at2"/>
<dbReference type="RefSeq" id="WP_109293874.1">
    <property type="nucleotide sequence ID" value="NZ_BGZL01000003.1"/>
</dbReference>
<evidence type="ECO:0000313" key="3">
    <source>
        <dbReference type="EMBL" id="GBP99766.1"/>
    </source>
</evidence>
<gene>
    <name evidence="2" type="ORF">DDQ41_08110</name>
    <name evidence="3" type="ORF">SSP531S_11630</name>
</gene>
<organism evidence="3 5">
    <name type="scientific">Streptomyces spongiicola</name>
    <dbReference type="NCBI Taxonomy" id="1690221"/>
    <lineage>
        <taxon>Bacteria</taxon>
        <taxon>Bacillati</taxon>
        <taxon>Actinomycetota</taxon>
        <taxon>Actinomycetes</taxon>
        <taxon>Kitasatosporales</taxon>
        <taxon>Streptomycetaceae</taxon>
        <taxon>Streptomyces</taxon>
    </lineage>
</organism>
<dbReference type="Proteomes" id="UP000245051">
    <property type="component" value="Chromosome"/>
</dbReference>
<name>A0A2S1YXR4_9ACTN</name>
<dbReference type="Pfam" id="PF03756">
    <property type="entry name" value="AfsA"/>
    <property type="match status" value="2"/>
</dbReference>
<dbReference type="AlphaFoldDB" id="A0A2S1YXR4"/>
<accession>A0A2S1YXR4</accession>
<proteinExistence type="predicted"/>
<dbReference type="InterPro" id="IPR005509">
    <property type="entry name" value="AfsA_hotdog_dom"/>
</dbReference>
<dbReference type="NCBIfam" id="NF041195">
    <property type="entry name" value="ScbA_BarX_GamBu"/>
    <property type="match status" value="1"/>
</dbReference>
<dbReference type="GO" id="GO:0016740">
    <property type="term" value="F:transferase activity"/>
    <property type="evidence" value="ECO:0007669"/>
    <property type="project" value="InterPro"/>
</dbReference>
<feature type="domain" description="A-factor biosynthesis hotdog" evidence="1">
    <location>
        <begin position="28"/>
        <end position="147"/>
    </location>
</feature>
<evidence type="ECO:0000313" key="4">
    <source>
        <dbReference type="Proteomes" id="UP000245051"/>
    </source>
</evidence>
<sequence>MTGSTDASVSPLPRLHTGWREKIGEYTHLTHGATLLVGDWRKQGPDTHLISVRWPSNNTTGGADPRLLAQTVRQCGLLVAHAAYGVPTGHHTLLHSLNITTEPGFRAGEGASFEVRLTVTRAERRSSTLSMVLHIRSRDRTVAIADTVFAWVSPAAYRRMRGRRLHVDWAGWPVPDPAAPHLVGRLHHGDVLLADGGSRDRWRLRNDVSNILLFDHPVDHVPGLVLLEAAQQAAHALTYPDPVEFTDVSIEFARYVEFDEPCWLTVEPLTTLLPEWSSLRIAGRQGERDVFRARLKGLRPAS</sequence>
<reference evidence="3 5" key="2">
    <citation type="submission" date="2018-07" db="EMBL/GenBank/DDBJ databases">
        <title>Whole Genome Shotgun Sequence of Streptomyces spongiicola strain 531S.</title>
        <authorList>
            <person name="Dohra H."/>
            <person name="Kodani S."/>
        </authorList>
    </citation>
    <scope>NUCLEOTIDE SEQUENCE [LARGE SCALE GENOMIC DNA]</scope>
    <source>
        <strain evidence="3 5">531S</strain>
    </source>
</reference>
<dbReference type="Proteomes" id="UP000265354">
    <property type="component" value="Unassembled WGS sequence"/>
</dbReference>
<reference evidence="2 4" key="1">
    <citation type="submission" date="2018-05" db="EMBL/GenBank/DDBJ databases">
        <title>Complete genome sequence of the Type Strain of Streptomyces spongiicola HNM0071, the producer of staurosporine.</title>
        <authorList>
            <person name="Zhou S."/>
            <person name="Huang X."/>
        </authorList>
    </citation>
    <scope>NUCLEOTIDE SEQUENCE [LARGE SCALE GENOMIC DNA]</scope>
    <source>
        <strain evidence="2 4">HNM0071</strain>
    </source>
</reference>
<evidence type="ECO:0000313" key="2">
    <source>
        <dbReference type="EMBL" id="AWK08889.1"/>
    </source>
</evidence>
<dbReference type="InterPro" id="IPR047757">
    <property type="entry name" value="AfsA-like"/>
</dbReference>